<dbReference type="SMART" id="SM00354">
    <property type="entry name" value="HTH_LACI"/>
    <property type="match status" value="1"/>
</dbReference>
<reference evidence="5 6" key="1">
    <citation type="submission" date="2021-06" db="EMBL/GenBank/DDBJ databases">
        <title>Genome-based taxonomic framework of Microbacterium strains isolated from marine environment, the description of four new species and reclassification of four preexisting species.</title>
        <authorList>
            <person name="Lee S.D."/>
            <person name="Kim S.-M."/>
            <person name="Byeon Y.-S."/>
            <person name="Yang H.L."/>
            <person name="Kim I.S."/>
        </authorList>
    </citation>
    <scope>NUCLEOTIDE SEQUENCE [LARGE SCALE GENOMIC DNA]</scope>
    <source>
        <strain evidence="5 6">KACC 14465</strain>
    </source>
</reference>
<sequence>MTLVDVAAQAGVSVSSASRALTDKSASVDVRERVQLAARELGYVPDSTARSLKLGASRQVLFAVDDIGNPNYVAMLRAIERTFGYTGPRVSVATVGRDSGTPVDLVEAVSRGRADGLILSPIRRSSLLEERLSSSAIPTVVIGSVSESVQVDSVRIDSGKAIAIAAEHLIARGRRRIAFINGPSDTNPGEVRARGFAQSLRVAGIAADPMLEISAADFTVGAGVVAAHALFERGNYTELPFDAIVAANDLLAMAAINVAVGRGFRVPDDVAVTGLDDTELGSVFIPSITSVSLRAAERGARAAQMLEARFQHPQRPIERVAFEPELHVRASCGGAL</sequence>
<evidence type="ECO:0000259" key="4">
    <source>
        <dbReference type="PROSITE" id="PS50932"/>
    </source>
</evidence>
<organism evidence="5 6">
    <name type="scientific">Microbacterium luteolum</name>
    <name type="common">Aureobacterium luteolum</name>
    <dbReference type="NCBI Taxonomy" id="69367"/>
    <lineage>
        <taxon>Bacteria</taxon>
        <taxon>Bacillati</taxon>
        <taxon>Actinomycetota</taxon>
        <taxon>Actinomycetes</taxon>
        <taxon>Micrococcales</taxon>
        <taxon>Microbacteriaceae</taxon>
        <taxon>Microbacterium</taxon>
    </lineage>
</organism>
<proteinExistence type="predicted"/>
<dbReference type="SUPFAM" id="SSF47413">
    <property type="entry name" value="lambda repressor-like DNA-binding domains"/>
    <property type="match status" value="1"/>
</dbReference>
<dbReference type="CDD" id="cd06267">
    <property type="entry name" value="PBP1_LacI_sugar_binding-like"/>
    <property type="match status" value="1"/>
</dbReference>
<keyword evidence="3" id="KW-0804">Transcription</keyword>
<dbReference type="Pfam" id="PF13377">
    <property type="entry name" value="Peripla_BP_3"/>
    <property type="match status" value="1"/>
</dbReference>
<evidence type="ECO:0000313" key="6">
    <source>
        <dbReference type="Proteomes" id="UP001215097"/>
    </source>
</evidence>
<dbReference type="PANTHER" id="PTHR30146:SF109">
    <property type="entry name" value="HTH-TYPE TRANSCRIPTIONAL REGULATOR GALS"/>
    <property type="match status" value="1"/>
</dbReference>
<dbReference type="InterPro" id="IPR046335">
    <property type="entry name" value="LacI/GalR-like_sensor"/>
</dbReference>
<dbReference type="Pfam" id="PF00356">
    <property type="entry name" value="LacI"/>
    <property type="match status" value="1"/>
</dbReference>
<protein>
    <submittedName>
        <fullName evidence="5">LacI family transcriptional regulator</fullName>
    </submittedName>
</protein>
<evidence type="ECO:0000256" key="3">
    <source>
        <dbReference type="ARBA" id="ARBA00023163"/>
    </source>
</evidence>
<name>A0ABY7XUB5_MICLT</name>
<dbReference type="CDD" id="cd01392">
    <property type="entry name" value="HTH_LacI"/>
    <property type="match status" value="1"/>
</dbReference>
<dbReference type="PROSITE" id="PS50932">
    <property type="entry name" value="HTH_LACI_2"/>
    <property type="match status" value="1"/>
</dbReference>
<dbReference type="InterPro" id="IPR010982">
    <property type="entry name" value="Lambda_DNA-bd_dom_sf"/>
</dbReference>
<dbReference type="InterPro" id="IPR028082">
    <property type="entry name" value="Peripla_BP_I"/>
</dbReference>
<dbReference type="Gene3D" id="3.40.50.2300">
    <property type="match status" value="2"/>
</dbReference>
<evidence type="ECO:0000256" key="1">
    <source>
        <dbReference type="ARBA" id="ARBA00023015"/>
    </source>
</evidence>
<keyword evidence="6" id="KW-1185">Reference proteome</keyword>
<keyword evidence="1" id="KW-0805">Transcription regulation</keyword>
<gene>
    <name evidence="5" type="ORF">KV395_14300</name>
</gene>
<dbReference type="Gene3D" id="1.10.260.40">
    <property type="entry name" value="lambda repressor-like DNA-binding domains"/>
    <property type="match status" value="1"/>
</dbReference>
<feature type="domain" description="HTH lacI-type" evidence="4">
    <location>
        <begin position="1"/>
        <end position="54"/>
    </location>
</feature>
<evidence type="ECO:0000313" key="5">
    <source>
        <dbReference type="EMBL" id="WDM44345.1"/>
    </source>
</evidence>
<dbReference type="EMBL" id="CP078075">
    <property type="protein sequence ID" value="WDM44345.1"/>
    <property type="molecule type" value="Genomic_DNA"/>
</dbReference>
<keyword evidence="2" id="KW-0238">DNA-binding</keyword>
<dbReference type="InterPro" id="IPR000843">
    <property type="entry name" value="HTH_LacI"/>
</dbReference>
<dbReference type="SUPFAM" id="SSF53822">
    <property type="entry name" value="Periplasmic binding protein-like I"/>
    <property type="match status" value="1"/>
</dbReference>
<evidence type="ECO:0000256" key="2">
    <source>
        <dbReference type="ARBA" id="ARBA00023125"/>
    </source>
</evidence>
<dbReference type="PANTHER" id="PTHR30146">
    <property type="entry name" value="LACI-RELATED TRANSCRIPTIONAL REPRESSOR"/>
    <property type="match status" value="1"/>
</dbReference>
<dbReference type="Proteomes" id="UP001215097">
    <property type="component" value="Chromosome"/>
</dbReference>
<dbReference type="RefSeq" id="WP_282214484.1">
    <property type="nucleotide sequence ID" value="NZ_BAAAUN010000001.1"/>
</dbReference>
<accession>A0ABY7XUB5</accession>